<keyword evidence="2 3" id="KW-0326">Glycosidase</keyword>
<dbReference type="EMBL" id="JAETWB010000007">
    <property type="protein sequence ID" value="MBL6079600.1"/>
    <property type="molecule type" value="Genomic_DNA"/>
</dbReference>
<dbReference type="InterPro" id="IPR001547">
    <property type="entry name" value="Glyco_hydro_5"/>
</dbReference>
<dbReference type="Gene3D" id="3.20.20.80">
    <property type="entry name" value="Glycosidases"/>
    <property type="match status" value="1"/>
</dbReference>
<dbReference type="InterPro" id="IPR017853">
    <property type="entry name" value="GH"/>
</dbReference>
<feature type="domain" description="Glycoside hydrolase family 5" evidence="4">
    <location>
        <begin position="42"/>
        <end position="241"/>
    </location>
</feature>
<keyword evidence="1 3" id="KW-0378">Hydrolase</keyword>
<comment type="caution">
    <text evidence="5">The sequence shown here is derived from an EMBL/GenBank/DDBJ whole genome shotgun (WGS) entry which is preliminary data.</text>
</comment>
<dbReference type="Proteomes" id="UP000660885">
    <property type="component" value="Unassembled WGS sequence"/>
</dbReference>
<evidence type="ECO:0000256" key="3">
    <source>
        <dbReference type="RuleBase" id="RU361153"/>
    </source>
</evidence>
<proteinExistence type="inferred from homology"/>
<comment type="similarity">
    <text evidence="3">Belongs to the glycosyl hydrolase 5 (cellulase A) family.</text>
</comment>
<dbReference type="SUPFAM" id="SSF51445">
    <property type="entry name" value="(Trans)glycosidases"/>
    <property type="match status" value="1"/>
</dbReference>
<evidence type="ECO:0000256" key="1">
    <source>
        <dbReference type="ARBA" id="ARBA00022801"/>
    </source>
</evidence>
<protein>
    <submittedName>
        <fullName evidence="5">Cellulase family glycosylhydrolase</fullName>
    </submittedName>
</protein>
<dbReference type="Pfam" id="PF00150">
    <property type="entry name" value="Cellulase"/>
    <property type="match status" value="1"/>
</dbReference>
<gene>
    <name evidence="5" type="ORF">JMJ56_16400</name>
</gene>
<keyword evidence="6" id="KW-1185">Reference proteome</keyword>
<evidence type="ECO:0000256" key="2">
    <source>
        <dbReference type="ARBA" id="ARBA00023295"/>
    </source>
</evidence>
<evidence type="ECO:0000313" key="5">
    <source>
        <dbReference type="EMBL" id="MBL6079600.1"/>
    </source>
</evidence>
<reference evidence="5 6" key="1">
    <citation type="submission" date="2021-01" db="EMBL/GenBank/DDBJ databases">
        <title>Belnapia mucosa sp. nov. and Belnapia arida sp. nov., isolated from the Tabernas Desert (Almeria, Spain).</title>
        <authorList>
            <person name="Molina-Menor E."/>
            <person name="Vidal-Verdu A."/>
            <person name="Calonge A."/>
            <person name="Satari L."/>
            <person name="Pereto J."/>
            <person name="Porcar M."/>
        </authorList>
    </citation>
    <scope>NUCLEOTIDE SEQUENCE [LARGE SCALE GENOMIC DNA]</scope>
    <source>
        <strain evidence="5 6">T18</strain>
    </source>
</reference>
<name>A0ABS1U621_9PROT</name>
<sequence length="315" mass="35441">MPVALAAQAAESAVTTRVRRFLAPLRFGINIERSDVLMKDWLTDAVLREYASQGVTHIRIYPPSGGRFPLVSQEQFALWLRASRGIIEAGMTVFIDCLDVVDERFMARDEVPDYIRRCARAIAAQGFNPDRIAVGTANEYANGTNRGFEARREECTDILHQALPNHVIVTNGADYGAPATMMDGTLRVDPDKPRLHQWHMYELDAGNLDAIRHWQERLQHWADANRTVTYCGEWGIGPPDNSNGAASDYRLFPDHIRQAAQGMGQQRPTQWTVTEGRWWRLNEAGSARLRPEIAAAISEASSHIAGQRWYKDQNG</sequence>
<organism evidence="5 6">
    <name type="scientific">Belnapia arida</name>
    <dbReference type="NCBI Taxonomy" id="2804533"/>
    <lineage>
        <taxon>Bacteria</taxon>
        <taxon>Pseudomonadati</taxon>
        <taxon>Pseudomonadota</taxon>
        <taxon>Alphaproteobacteria</taxon>
        <taxon>Acetobacterales</taxon>
        <taxon>Roseomonadaceae</taxon>
        <taxon>Belnapia</taxon>
    </lineage>
</organism>
<evidence type="ECO:0000259" key="4">
    <source>
        <dbReference type="Pfam" id="PF00150"/>
    </source>
</evidence>
<evidence type="ECO:0000313" key="6">
    <source>
        <dbReference type="Proteomes" id="UP000660885"/>
    </source>
</evidence>
<accession>A0ABS1U621</accession>